<protein>
    <submittedName>
        <fullName evidence="1">Uncharacterized protein</fullName>
    </submittedName>
</protein>
<dbReference type="EMBL" id="JARAKH010000049">
    <property type="protein sequence ID" value="KAK8375409.1"/>
    <property type="molecule type" value="Genomic_DNA"/>
</dbReference>
<dbReference type="Proteomes" id="UP001487740">
    <property type="component" value="Unassembled WGS sequence"/>
</dbReference>
<proteinExistence type="predicted"/>
<evidence type="ECO:0000313" key="2">
    <source>
        <dbReference type="Proteomes" id="UP001487740"/>
    </source>
</evidence>
<gene>
    <name evidence="1" type="ORF">O3P69_008329</name>
</gene>
<organism evidence="1 2">
    <name type="scientific">Scylla paramamosain</name>
    <name type="common">Mud crab</name>
    <dbReference type="NCBI Taxonomy" id="85552"/>
    <lineage>
        <taxon>Eukaryota</taxon>
        <taxon>Metazoa</taxon>
        <taxon>Ecdysozoa</taxon>
        <taxon>Arthropoda</taxon>
        <taxon>Crustacea</taxon>
        <taxon>Multicrustacea</taxon>
        <taxon>Malacostraca</taxon>
        <taxon>Eumalacostraca</taxon>
        <taxon>Eucarida</taxon>
        <taxon>Decapoda</taxon>
        <taxon>Pleocyemata</taxon>
        <taxon>Brachyura</taxon>
        <taxon>Eubrachyura</taxon>
        <taxon>Portunoidea</taxon>
        <taxon>Portunidae</taxon>
        <taxon>Portuninae</taxon>
        <taxon>Scylla</taxon>
    </lineage>
</organism>
<keyword evidence="2" id="KW-1185">Reference proteome</keyword>
<evidence type="ECO:0000313" key="1">
    <source>
        <dbReference type="EMBL" id="KAK8375409.1"/>
    </source>
</evidence>
<dbReference type="AlphaFoldDB" id="A0AAW0SJ28"/>
<reference evidence="1 2" key="1">
    <citation type="submission" date="2023-03" db="EMBL/GenBank/DDBJ databases">
        <title>High-quality genome of Scylla paramamosain provides insights in environmental adaptation.</title>
        <authorList>
            <person name="Zhang L."/>
        </authorList>
    </citation>
    <scope>NUCLEOTIDE SEQUENCE [LARGE SCALE GENOMIC DNA]</scope>
    <source>
        <strain evidence="1">LZ_2023a</strain>
        <tissue evidence="1">Muscle</tissue>
    </source>
</reference>
<name>A0AAW0SJ28_SCYPA</name>
<comment type="caution">
    <text evidence="1">The sequence shown here is derived from an EMBL/GenBank/DDBJ whole genome shotgun (WGS) entry which is preliminary data.</text>
</comment>
<sequence length="212" mass="22992">MLVTHDYPTPDTTVTKPTFCPRSRCSLALGTLASPVRRVCMMVTVLICSGKVTHTYCKFVPSSWITCQPLKEFVKEHELLTKLSGDSNWNAGSLAAAAGPPTHVKSKAATEQCHTAGTGGGPPDETTCTAVELGMLQMLSLTAFAGLPYPESDGATLRGHSDLEVLSQALETQQQIRLSMDELVTVLYKTCPRHFNNLKCRGTFCIHCSSWT</sequence>
<accession>A0AAW0SJ28</accession>